<evidence type="ECO:0000256" key="2">
    <source>
        <dbReference type="ARBA" id="ARBA00004496"/>
    </source>
</evidence>
<evidence type="ECO:0000256" key="6">
    <source>
        <dbReference type="ARBA" id="ARBA00022917"/>
    </source>
</evidence>
<evidence type="ECO:0000256" key="4">
    <source>
        <dbReference type="ARBA" id="ARBA00022481"/>
    </source>
</evidence>
<evidence type="ECO:0000256" key="3">
    <source>
        <dbReference type="ARBA" id="ARBA00010835"/>
    </source>
</evidence>
<dbReference type="EMBL" id="PQFZ01000004">
    <property type="protein sequence ID" value="POR53414.1"/>
    <property type="molecule type" value="Genomic_DNA"/>
</dbReference>
<dbReference type="FunFam" id="3.30.70.1660:FF:000004">
    <property type="entry name" value="Peptide chain release factor 1"/>
    <property type="match status" value="1"/>
</dbReference>
<dbReference type="HAMAP" id="MF_00093">
    <property type="entry name" value="Rel_fac_1"/>
    <property type="match status" value="1"/>
</dbReference>
<keyword evidence="4 7" id="KW-0488">Methylation</keyword>
<dbReference type="InterPro" id="IPR004373">
    <property type="entry name" value="RF-1"/>
</dbReference>
<dbReference type="FunFam" id="3.30.70.1660:FF:000002">
    <property type="entry name" value="Peptide chain release factor 1"/>
    <property type="match status" value="1"/>
</dbReference>
<proteinExistence type="inferred from homology"/>
<dbReference type="Gene3D" id="3.30.70.1660">
    <property type="match status" value="1"/>
</dbReference>
<name>A0A2S4MFA5_9HYPH</name>
<dbReference type="Pfam" id="PF00472">
    <property type="entry name" value="RF-1"/>
    <property type="match status" value="1"/>
</dbReference>
<evidence type="ECO:0000313" key="10">
    <source>
        <dbReference type="EMBL" id="POR53414.1"/>
    </source>
</evidence>
<gene>
    <name evidence="7" type="primary">prfA</name>
    <name evidence="10" type="ORF">CYD53_104391</name>
</gene>
<keyword evidence="11" id="KW-1185">Reference proteome</keyword>
<dbReference type="GO" id="GO:0016149">
    <property type="term" value="F:translation release factor activity, codon specific"/>
    <property type="evidence" value="ECO:0007669"/>
    <property type="project" value="UniProtKB-UniRule"/>
</dbReference>
<evidence type="ECO:0000313" key="11">
    <source>
        <dbReference type="Proteomes" id="UP000236919"/>
    </source>
</evidence>
<dbReference type="Gene3D" id="3.30.160.20">
    <property type="match status" value="1"/>
</dbReference>
<dbReference type="InterPro" id="IPR005139">
    <property type="entry name" value="PCRF"/>
</dbReference>
<organism evidence="10 11">
    <name type="scientific">Bosea psychrotolerans</name>
    <dbReference type="NCBI Taxonomy" id="1871628"/>
    <lineage>
        <taxon>Bacteria</taxon>
        <taxon>Pseudomonadati</taxon>
        <taxon>Pseudomonadota</taxon>
        <taxon>Alphaproteobacteria</taxon>
        <taxon>Hyphomicrobiales</taxon>
        <taxon>Boseaceae</taxon>
        <taxon>Bosea</taxon>
    </lineage>
</organism>
<dbReference type="OrthoDB" id="9806673at2"/>
<evidence type="ECO:0000259" key="9">
    <source>
        <dbReference type="PROSITE" id="PS00745"/>
    </source>
</evidence>
<evidence type="ECO:0000256" key="7">
    <source>
        <dbReference type="HAMAP-Rule" id="MF_00093"/>
    </source>
</evidence>
<reference evidence="10 11" key="1">
    <citation type="submission" date="2018-01" db="EMBL/GenBank/DDBJ databases">
        <title>Genomic Encyclopedia of Type Strains, Phase III (KMG-III): the genomes of soil and plant-associated and newly described type strains.</title>
        <authorList>
            <person name="Whitman W."/>
        </authorList>
    </citation>
    <scope>NUCLEOTIDE SEQUENCE [LARGE SCALE GENOMIC DNA]</scope>
    <source>
        <strain evidence="10 11">1131</strain>
    </source>
</reference>
<sequence length="361" mass="39621">MSLQLPQDRLDAIMARHAAAMAEINSATDAVRTVELAKELSELDPVVAAIAAWRQALTTLDEAQALIEDPATDAEFRDLAYEERDAARSEIETRAREILIALLPKDAADERGVILEIRAGTGGDEASLFAGDLLRMYQRYAAQKGWSVDIMSESEGTVGGFKEVIAEISGKGVYAKLKYESGVHRVQRVPDTETSGRIHTSAATVAMLPLAGDVDIVLKDDEIRIDTMRAGGAGGQHVNKTESAVRLTHLPSGIAVVVQDERSQHKNKARAYELLRAKLYDIERSRADADRAADRRSQIGSGDRSERIRTYNFPQGRVTDHRINLTLYKLDEMMQGLVLDEIIDALTAEQQARLLATENGA</sequence>
<dbReference type="InterPro" id="IPR045853">
    <property type="entry name" value="Pep_chain_release_fac_I_sf"/>
</dbReference>
<feature type="domain" description="Prokaryotic-type class I peptide chain release factors" evidence="9">
    <location>
        <begin position="229"/>
        <end position="245"/>
    </location>
</feature>
<dbReference type="PANTHER" id="PTHR43804">
    <property type="entry name" value="LD18447P"/>
    <property type="match status" value="1"/>
</dbReference>
<dbReference type="RefSeq" id="WP_103717903.1">
    <property type="nucleotide sequence ID" value="NZ_PQFZ01000004.1"/>
</dbReference>
<comment type="subcellular location">
    <subcellularLocation>
        <location evidence="2 7">Cytoplasm</location>
    </subcellularLocation>
</comment>
<keyword evidence="5 7" id="KW-0963">Cytoplasm</keyword>
<dbReference type="SMART" id="SM00937">
    <property type="entry name" value="PCRF"/>
    <property type="match status" value="1"/>
</dbReference>
<feature type="modified residue" description="N5-methylglutamine" evidence="7">
    <location>
        <position position="236"/>
    </location>
</feature>
<dbReference type="InterPro" id="IPR000352">
    <property type="entry name" value="Pep_chain_release_fac_I"/>
</dbReference>
<dbReference type="Pfam" id="PF03462">
    <property type="entry name" value="PCRF"/>
    <property type="match status" value="1"/>
</dbReference>
<dbReference type="GO" id="GO:0005829">
    <property type="term" value="C:cytosol"/>
    <property type="evidence" value="ECO:0007669"/>
    <property type="project" value="UniProtKB-ARBA"/>
</dbReference>
<comment type="PTM">
    <text evidence="7">Methylated by PrmC. Methylation increases the termination efficiency of RF1.</text>
</comment>
<dbReference type="PANTHER" id="PTHR43804:SF7">
    <property type="entry name" value="LD18447P"/>
    <property type="match status" value="1"/>
</dbReference>
<dbReference type="SUPFAM" id="SSF75620">
    <property type="entry name" value="Release factor"/>
    <property type="match status" value="1"/>
</dbReference>
<dbReference type="NCBIfam" id="TIGR00019">
    <property type="entry name" value="prfA"/>
    <property type="match status" value="1"/>
</dbReference>
<evidence type="ECO:0000256" key="5">
    <source>
        <dbReference type="ARBA" id="ARBA00022490"/>
    </source>
</evidence>
<evidence type="ECO:0000256" key="8">
    <source>
        <dbReference type="NCBIfam" id="TIGR00019"/>
    </source>
</evidence>
<protein>
    <recommendedName>
        <fullName evidence="7 8">Peptide chain release factor 1</fullName>
        <shortName evidence="7">RF-1</shortName>
    </recommendedName>
</protein>
<comment type="similarity">
    <text evidence="3 7">Belongs to the prokaryotic/mitochondrial release factor family.</text>
</comment>
<dbReference type="InterPro" id="IPR050057">
    <property type="entry name" value="Prokaryotic/Mito_RF"/>
</dbReference>
<dbReference type="Proteomes" id="UP000236919">
    <property type="component" value="Unassembled WGS sequence"/>
</dbReference>
<dbReference type="FunFam" id="3.30.160.20:FF:000004">
    <property type="entry name" value="Peptide chain release factor 1"/>
    <property type="match status" value="1"/>
</dbReference>
<dbReference type="NCBIfam" id="NF001859">
    <property type="entry name" value="PRK00591.1"/>
    <property type="match status" value="1"/>
</dbReference>
<dbReference type="PROSITE" id="PS00745">
    <property type="entry name" value="RF_PROK_I"/>
    <property type="match status" value="1"/>
</dbReference>
<dbReference type="Gene3D" id="6.10.140.1950">
    <property type="match status" value="1"/>
</dbReference>
<keyword evidence="6 7" id="KW-0648">Protein biosynthesis</keyword>
<accession>A0A2S4MFA5</accession>
<comment type="function">
    <text evidence="1 7">Peptide chain release factor 1 directs the termination of translation in response to the peptide chain termination codons UAG and UAA.</text>
</comment>
<dbReference type="AlphaFoldDB" id="A0A2S4MFA5"/>
<evidence type="ECO:0000256" key="1">
    <source>
        <dbReference type="ARBA" id="ARBA00002986"/>
    </source>
</evidence>
<comment type="caution">
    <text evidence="10">The sequence shown here is derived from an EMBL/GenBank/DDBJ whole genome shotgun (WGS) entry which is preliminary data.</text>
</comment>